<evidence type="ECO:0000313" key="2">
    <source>
        <dbReference type="Proteomes" id="UP001210770"/>
    </source>
</evidence>
<name>A0AAX3LLP8_9RHOB</name>
<reference evidence="1" key="1">
    <citation type="submission" date="2023-01" db="EMBL/GenBank/DDBJ databases">
        <title>Comparative genomic analysis of cold water coral derived Sulfitobacter faviae: insights into their metabolism and habitat adaptation.</title>
        <authorList>
            <person name="Guo Y."/>
            <person name="Lin S."/>
            <person name="Huang Z."/>
            <person name="Tang K."/>
            <person name="Wang X."/>
        </authorList>
    </citation>
    <scope>NUCLEOTIDE SEQUENCE</scope>
    <source>
        <strain evidence="1">SCSIO W_1865</strain>
    </source>
</reference>
<dbReference type="EMBL" id="CP116423">
    <property type="protein sequence ID" value="WCE69470.1"/>
    <property type="molecule type" value="Genomic_DNA"/>
</dbReference>
<sequence length="66" mass="6875">MPAAKLTKATITNALNAIVAAGLTPANVNVEPDGSFRIEIHSVEVCLPAPSGATEVDQPEKFEDLT</sequence>
<proteinExistence type="predicted"/>
<accession>A0AAX3LLP8</accession>
<organism evidence="1 2">
    <name type="scientific">Sulfitobacter faviae</name>
    <dbReference type="NCBI Taxonomy" id="1775881"/>
    <lineage>
        <taxon>Bacteria</taxon>
        <taxon>Pseudomonadati</taxon>
        <taxon>Pseudomonadota</taxon>
        <taxon>Alphaproteobacteria</taxon>
        <taxon>Rhodobacterales</taxon>
        <taxon>Roseobacteraceae</taxon>
        <taxon>Sulfitobacter</taxon>
    </lineage>
</organism>
<protein>
    <submittedName>
        <fullName evidence="1">Uncharacterized protein</fullName>
    </submittedName>
</protein>
<dbReference type="AlphaFoldDB" id="A0AAX3LLP8"/>
<gene>
    <name evidence="1" type="ORF">PL336_11735</name>
</gene>
<evidence type="ECO:0000313" key="1">
    <source>
        <dbReference type="EMBL" id="WCE69470.1"/>
    </source>
</evidence>
<dbReference type="Proteomes" id="UP001210770">
    <property type="component" value="Chromosome"/>
</dbReference>
<dbReference type="RefSeq" id="WP_271687806.1">
    <property type="nucleotide sequence ID" value="NZ_CP116423.1"/>
</dbReference>